<dbReference type="AlphaFoldDB" id="A0AAN5C5W4"/>
<name>A0AAN5C5W4_9BILA</name>
<dbReference type="Proteomes" id="UP001328107">
    <property type="component" value="Unassembled WGS sequence"/>
</dbReference>
<feature type="non-terminal residue" evidence="3">
    <location>
        <position position="1"/>
    </location>
</feature>
<accession>A0AAN5C5W4</accession>
<dbReference type="PANTHER" id="PTHR36955">
    <property type="entry name" value="SECRETED NEMATODE CLADE V PROTEIN GENE FAMILY"/>
    <property type="match status" value="1"/>
</dbReference>
<keyword evidence="2" id="KW-0732">Signal</keyword>
<dbReference type="EMBL" id="BTRK01000001">
    <property type="protein sequence ID" value="GMR30079.1"/>
    <property type="molecule type" value="Genomic_DNA"/>
</dbReference>
<keyword evidence="4" id="KW-1185">Reference proteome</keyword>
<dbReference type="PANTHER" id="PTHR36955:SF1">
    <property type="entry name" value="SECRETED NEMATODE CLADE V PROTEIN GENE FAMILY"/>
    <property type="match status" value="1"/>
</dbReference>
<feature type="region of interest" description="Disordered" evidence="1">
    <location>
        <begin position="24"/>
        <end position="45"/>
    </location>
</feature>
<evidence type="ECO:0000256" key="1">
    <source>
        <dbReference type="SAM" id="MobiDB-lite"/>
    </source>
</evidence>
<reference evidence="4" key="1">
    <citation type="submission" date="2022-10" db="EMBL/GenBank/DDBJ databases">
        <title>Genome assembly of Pristionchus species.</title>
        <authorList>
            <person name="Yoshida K."/>
            <person name="Sommer R.J."/>
        </authorList>
    </citation>
    <scope>NUCLEOTIDE SEQUENCE [LARGE SCALE GENOMIC DNA]</scope>
    <source>
        <strain evidence="4">RS5460</strain>
    </source>
</reference>
<evidence type="ECO:0000313" key="4">
    <source>
        <dbReference type="Proteomes" id="UP001328107"/>
    </source>
</evidence>
<organism evidence="3 4">
    <name type="scientific">Pristionchus mayeri</name>
    <dbReference type="NCBI Taxonomy" id="1317129"/>
    <lineage>
        <taxon>Eukaryota</taxon>
        <taxon>Metazoa</taxon>
        <taxon>Ecdysozoa</taxon>
        <taxon>Nematoda</taxon>
        <taxon>Chromadorea</taxon>
        <taxon>Rhabditida</taxon>
        <taxon>Rhabditina</taxon>
        <taxon>Diplogasteromorpha</taxon>
        <taxon>Diplogasteroidea</taxon>
        <taxon>Neodiplogasteridae</taxon>
        <taxon>Pristionchus</taxon>
    </lineage>
</organism>
<feature type="chain" id="PRO_5042901332" evidence="2">
    <location>
        <begin position="23"/>
        <end position="100"/>
    </location>
</feature>
<evidence type="ECO:0000313" key="3">
    <source>
        <dbReference type="EMBL" id="GMR30079.1"/>
    </source>
</evidence>
<protein>
    <submittedName>
        <fullName evidence="3">Uncharacterized protein</fullName>
    </submittedName>
</protein>
<feature type="signal peptide" evidence="2">
    <location>
        <begin position="1"/>
        <end position="22"/>
    </location>
</feature>
<sequence length="100" mass="10416">FTASLVLLALFAAVALVDHSDACAPAAGGGGAATTAAPKRRKRSAEEDVEVVVVSTEAFDLARNEVNMKKVEQKLKQFASKEGLSYAQLQHVASASENVG</sequence>
<feature type="non-terminal residue" evidence="3">
    <location>
        <position position="100"/>
    </location>
</feature>
<evidence type="ECO:0000256" key="2">
    <source>
        <dbReference type="SAM" id="SignalP"/>
    </source>
</evidence>
<comment type="caution">
    <text evidence="3">The sequence shown here is derived from an EMBL/GenBank/DDBJ whole genome shotgun (WGS) entry which is preliminary data.</text>
</comment>
<gene>
    <name evidence="3" type="ORF">PMAYCL1PPCAC_00274</name>
</gene>
<proteinExistence type="predicted"/>